<sequence>MSTEEQKPDNFTNDTGSQSGSAAVQRGGAGMEKTPADSDTPQDPSKTINTTSVSNDVPDFATQKPGGNPGILEGIRDEVTSGLGLK</sequence>
<evidence type="ECO:0000313" key="2">
    <source>
        <dbReference type="EMBL" id="OWP04793.1"/>
    </source>
</evidence>
<organism evidence="2 3">
    <name type="scientific">Diplocarpon coronariae</name>
    <dbReference type="NCBI Taxonomy" id="2795749"/>
    <lineage>
        <taxon>Eukaryota</taxon>
        <taxon>Fungi</taxon>
        <taxon>Dikarya</taxon>
        <taxon>Ascomycota</taxon>
        <taxon>Pezizomycotina</taxon>
        <taxon>Leotiomycetes</taxon>
        <taxon>Helotiales</taxon>
        <taxon>Drepanopezizaceae</taxon>
        <taxon>Diplocarpon</taxon>
    </lineage>
</organism>
<dbReference type="OrthoDB" id="3542153at2759"/>
<name>A0A218ZB76_9HELO</name>
<feature type="region of interest" description="Disordered" evidence="1">
    <location>
        <begin position="1"/>
        <end position="86"/>
    </location>
</feature>
<gene>
    <name evidence="2" type="ORF">B2J93_4075</name>
</gene>
<accession>A0A218ZB76</accession>
<feature type="compositionally biased region" description="Polar residues" evidence="1">
    <location>
        <begin position="9"/>
        <end position="22"/>
    </location>
</feature>
<feature type="compositionally biased region" description="Polar residues" evidence="1">
    <location>
        <begin position="37"/>
        <end position="55"/>
    </location>
</feature>
<dbReference type="EMBL" id="MZNU01000093">
    <property type="protein sequence ID" value="OWP04793.1"/>
    <property type="molecule type" value="Genomic_DNA"/>
</dbReference>
<proteinExistence type="predicted"/>
<dbReference type="InParanoid" id="A0A218ZB76"/>
<evidence type="ECO:0000256" key="1">
    <source>
        <dbReference type="SAM" id="MobiDB-lite"/>
    </source>
</evidence>
<protein>
    <submittedName>
        <fullName evidence="2">Uncharacterized protein</fullName>
    </submittedName>
</protein>
<dbReference type="AlphaFoldDB" id="A0A218ZB76"/>
<comment type="caution">
    <text evidence="2">The sequence shown here is derived from an EMBL/GenBank/DDBJ whole genome shotgun (WGS) entry which is preliminary data.</text>
</comment>
<keyword evidence="3" id="KW-1185">Reference proteome</keyword>
<dbReference type="Proteomes" id="UP000242519">
    <property type="component" value="Unassembled WGS sequence"/>
</dbReference>
<reference evidence="2 3" key="1">
    <citation type="submission" date="2017-04" db="EMBL/GenBank/DDBJ databases">
        <title>Draft genome sequence of Marssonina coronaria NL1: causal agent of apple blotch.</title>
        <authorList>
            <person name="Cheng Q."/>
        </authorList>
    </citation>
    <scope>NUCLEOTIDE SEQUENCE [LARGE SCALE GENOMIC DNA]</scope>
    <source>
        <strain evidence="2 3">NL1</strain>
    </source>
</reference>
<evidence type="ECO:0000313" key="3">
    <source>
        <dbReference type="Proteomes" id="UP000242519"/>
    </source>
</evidence>